<keyword evidence="9" id="KW-0539">Nucleus</keyword>
<organism evidence="11 12">
    <name type="scientific">Setaria digitata</name>
    <dbReference type="NCBI Taxonomy" id="48799"/>
    <lineage>
        <taxon>Eukaryota</taxon>
        <taxon>Metazoa</taxon>
        <taxon>Ecdysozoa</taxon>
        <taxon>Nematoda</taxon>
        <taxon>Chromadorea</taxon>
        <taxon>Rhabditida</taxon>
        <taxon>Spirurina</taxon>
        <taxon>Spiruromorpha</taxon>
        <taxon>Filarioidea</taxon>
        <taxon>Setariidae</taxon>
        <taxon>Setaria</taxon>
    </lineage>
</organism>
<sequence>MVSSEQFSTSVIFNDQQRDLIHHVAFDFHGRRIATSSSDMMVCVWNLSPNGSWIKSASWKSHGGPVWKVIWAHPEFGQILATCSFDRSVTIWEETVHQPIETITRNGIHSGQKQQQARWKRCCQLVDSRHNVTDIKFAPRQLGLLLATVSSQGILRVYEAPDIMNLSMWSLNQDIAVFRYRCSCLSWSTHRLTKPLIAVGSDDAHTTGKRVVTEPVTDVAFAPPAGRSYHLLAVGSKDICIFKMSESTKTTALNGNLIERGGPTDYEIVQLEALENPSHSPVQVWRLSWNITGTILTTGSSDGYIRVWKENLLKKWSLVATIKSMEDYKPSDDDPRITTSIGSLTKENHVYY</sequence>
<dbReference type="Pfam" id="PF00400">
    <property type="entry name" value="WD40"/>
    <property type="match status" value="3"/>
</dbReference>
<dbReference type="Gene3D" id="2.130.10.10">
    <property type="entry name" value="YVTN repeat-like/Quinoprotein amine dehydrogenase"/>
    <property type="match status" value="1"/>
</dbReference>
<dbReference type="Proteomes" id="UP000887581">
    <property type="component" value="Unplaced"/>
</dbReference>
<dbReference type="WBParaSite" id="sdigi.contig21.g1805.t1">
    <property type="protein sequence ID" value="sdigi.contig21.g1805.t1"/>
    <property type="gene ID" value="sdigi.contig21.g1805"/>
</dbReference>
<protein>
    <submittedName>
        <fullName evidence="12">Anaphase-promoting complex subunit 4 WD40 domain-containing protein</fullName>
    </submittedName>
</protein>
<keyword evidence="11" id="KW-1185">Reference proteome</keyword>
<proteinExistence type="inferred from homology"/>
<keyword evidence="5 10" id="KW-0853">WD repeat</keyword>
<dbReference type="InterPro" id="IPR036322">
    <property type="entry name" value="WD40_repeat_dom_sf"/>
</dbReference>
<keyword evidence="6" id="KW-0677">Repeat</keyword>
<dbReference type="PANTHER" id="PTHR11024">
    <property type="entry name" value="NUCLEAR PORE COMPLEX PROTEIN SEC13 / SEH1 FAMILY MEMBER"/>
    <property type="match status" value="1"/>
</dbReference>
<evidence type="ECO:0000313" key="12">
    <source>
        <dbReference type="WBParaSite" id="sdigi.contig21.g1805.t1"/>
    </source>
</evidence>
<comment type="similarity">
    <text evidence="3">Belongs to the WD repeat SEC13 family.</text>
</comment>
<evidence type="ECO:0000256" key="4">
    <source>
        <dbReference type="ARBA" id="ARBA00022448"/>
    </source>
</evidence>
<feature type="repeat" description="WD" evidence="10">
    <location>
        <begin position="284"/>
        <end position="309"/>
    </location>
</feature>
<evidence type="ECO:0000256" key="3">
    <source>
        <dbReference type="ARBA" id="ARBA00010102"/>
    </source>
</evidence>
<dbReference type="GO" id="GO:0005764">
    <property type="term" value="C:lysosome"/>
    <property type="evidence" value="ECO:0007669"/>
    <property type="project" value="UniProtKB-SubCell"/>
</dbReference>
<keyword evidence="8" id="KW-0458">Lysosome</keyword>
<evidence type="ECO:0000256" key="7">
    <source>
        <dbReference type="ARBA" id="ARBA00022927"/>
    </source>
</evidence>
<evidence type="ECO:0000256" key="2">
    <source>
        <dbReference type="ARBA" id="ARBA00004371"/>
    </source>
</evidence>
<evidence type="ECO:0000256" key="10">
    <source>
        <dbReference type="PROSITE-ProRule" id="PRU00221"/>
    </source>
</evidence>
<dbReference type="GO" id="GO:0035859">
    <property type="term" value="C:Seh1-associated complex"/>
    <property type="evidence" value="ECO:0007669"/>
    <property type="project" value="TreeGrafter"/>
</dbReference>
<dbReference type="GO" id="GO:0031080">
    <property type="term" value="C:nuclear pore outer ring"/>
    <property type="evidence" value="ECO:0007669"/>
    <property type="project" value="TreeGrafter"/>
</dbReference>
<evidence type="ECO:0000256" key="9">
    <source>
        <dbReference type="ARBA" id="ARBA00023242"/>
    </source>
</evidence>
<evidence type="ECO:0000256" key="6">
    <source>
        <dbReference type="ARBA" id="ARBA00022737"/>
    </source>
</evidence>
<accession>A0A915PRE1</accession>
<evidence type="ECO:0000256" key="5">
    <source>
        <dbReference type="ARBA" id="ARBA00022574"/>
    </source>
</evidence>
<dbReference type="InterPro" id="IPR015943">
    <property type="entry name" value="WD40/YVTN_repeat-like_dom_sf"/>
</dbReference>
<dbReference type="PROSITE" id="PS50082">
    <property type="entry name" value="WD_REPEATS_2"/>
    <property type="match status" value="1"/>
</dbReference>
<dbReference type="AlphaFoldDB" id="A0A915PRE1"/>
<evidence type="ECO:0000256" key="8">
    <source>
        <dbReference type="ARBA" id="ARBA00023228"/>
    </source>
</evidence>
<reference evidence="12" key="1">
    <citation type="submission" date="2022-11" db="UniProtKB">
        <authorList>
            <consortium name="WormBaseParasite"/>
        </authorList>
    </citation>
    <scope>IDENTIFICATION</scope>
</reference>
<dbReference type="InterPro" id="IPR001680">
    <property type="entry name" value="WD40_rpt"/>
</dbReference>
<keyword evidence="4" id="KW-0813">Transport</keyword>
<keyword evidence="7" id="KW-0653">Protein transport</keyword>
<dbReference type="GO" id="GO:0005198">
    <property type="term" value="F:structural molecule activity"/>
    <property type="evidence" value="ECO:0007669"/>
    <property type="project" value="InterPro"/>
</dbReference>
<dbReference type="GO" id="GO:0034198">
    <property type="term" value="P:cellular response to amino acid starvation"/>
    <property type="evidence" value="ECO:0007669"/>
    <property type="project" value="TreeGrafter"/>
</dbReference>
<dbReference type="GO" id="GO:0015031">
    <property type="term" value="P:protein transport"/>
    <property type="evidence" value="ECO:0007669"/>
    <property type="project" value="UniProtKB-KW"/>
</dbReference>
<dbReference type="PANTHER" id="PTHR11024:SF3">
    <property type="entry name" value="NUCLEOPORIN SEH1"/>
    <property type="match status" value="1"/>
</dbReference>
<dbReference type="InterPro" id="IPR037363">
    <property type="entry name" value="Sec13/Seh1_fam"/>
</dbReference>
<dbReference type="SMART" id="SM00320">
    <property type="entry name" value="WD40"/>
    <property type="match status" value="5"/>
</dbReference>
<comment type="subcellular location">
    <subcellularLocation>
        <location evidence="2">Lysosome</location>
    </subcellularLocation>
    <subcellularLocation>
        <location evidence="1">Nucleus envelope</location>
    </subcellularLocation>
</comment>
<evidence type="ECO:0000313" key="11">
    <source>
        <dbReference type="Proteomes" id="UP000887581"/>
    </source>
</evidence>
<dbReference type="InterPro" id="IPR019775">
    <property type="entry name" value="WD40_repeat_CS"/>
</dbReference>
<evidence type="ECO:0000256" key="1">
    <source>
        <dbReference type="ARBA" id="ARBA00004259"/>
    </source>
</evidence>
<dbReference type="GO" id="GO:1904263">
    <property type="term" value="P:positive regulation of TORC1 signaling"/>
    <property type="evidence" value="ECO:0007669"/>
    <property type="project" value="TreeGrafter"/>
</dbReference>
<dbReference type="SUPFAM" id="SSF50978">
    <property type="entry name" value="WD40 repeat-like"/>
    <property type="match status" value="1"/>
</dbReference>
<name>A0A915PRE1_9BILA</name>
<dbReference type="PROSITE" id="PS00678">
    <property type="entry name" value="WD_REPEATS_1"/>
    <property type="match status" value="1"/>
</dbReference>